<dbReference type="InterPro" id="IPR000673">
    <property type="entry name" value="Sig_transdc_resp-reg_Me-estase"/>
</dbReference>
<evidence type="ECO:0000256" key="8">
    <source>
        <dbReference type="PROSITE-ProRule" id="PRU00169"/>
    </source>
</evidence>
<evidence type="ECO:0000259" key="9">
    <source>
        <dbReference type="PROSITE" id="PS50110"/>
    </source>
</evidence>
<keyword evidence="2 7" id="KW-0145">Chemotaxis</keyword>
<feature type="domain" description="Response regulatory" evidence="9">
    <location>
        <begin position="2"/>
        <end position="119"/>
    </location>
</feature>
<name>A0ABU6J605_9BURK</name>
<keyword evidence="4 7" id="KW-0378">Hydrolase</keyword>
<dbReference type="PROSITE" id="PS50122">
    <property type="entry name" value="CHEB"/>
    <property type="match status" value="1"/>
</dbReference>
<evidence type="ECO:0000313" key="12">
    <source>
        <dbReference type="Proteomes" id="UP001352263"/>
    </source>
</evidence>
<dbReference type="NCBIfam" id="NF009206">
    <property type="entry name" value="PRK12555.1"/>
    <property type="match status" value="1"/>
</dbReference>
<dbReference type="EMBL" id="JAWIIV010000003">
    <property type="protein sequence ID" value="MEC4718722.1"/>
    <property type="molecule type" value="Genomic_DNA"/>
</dbReference>
<dbReference type="EC" id="3.1.1.61" evidence="5"/>
<evidence type="ECO:0000256" key="4">
    <source>
        <dbReference type="ARBA" id="ARBA00022801"/>
    </source>
</evidence>
<dbReference type="PANTHER" id="PTHR42872">
    <property type="entry name" value="PROTEIN-GLUTAMATE METHYLESTERASE/PROTEIN-GLUTAMINE GLUTAMINASE"/>
    <property type="match status" value="1"/>
</dbReference>
<dbReference type="GO" id="GO:0008984">
    <property type="term" value="F:protein-glutamate methylesterase activity"/>
    <property type="evidence" value="ECO:0007669"/>
    <property type="project" value="UniProtKB-EC"/>
</dbReference>
<protein>
    <recommendedName>
        <fullName evidence="5">protein-glutamate methylesterase</fullName>
        <ecNumber evidence="5">3.1.1.61</ecNumber>
    </recommendedName>
</protein>
<keyword evidence="1" id="KW-0963">Cytoplasm</keyword>
<dbReference type="PANTHER" id="PTHR42872:SF6">
    <property type="entry name" value="PROTEIN-GLUTAMATE METHYLESTERASE_PROTEIN-GLUTAMINE GLUTAMINASE"/>
    <property type="match status" value="1"/>
</dbReference>
<comment type="catalytic activity">
    <reaction evidence="6">
        <text>[protein]-L-glutamate 5-O-methyl ester + H2O = L-glutamyl-[protein] + methanol + H(+)</text>
        <dbReference type="Rhea" id="RHEA:23236"/>
        <dbReference type="Rhea" id="RHEA-COMP:10208"/>
        <dbReference type="Rhea" id="RHEA-COMP:10311"/>
        <dbReference type="ChEBI" id="CHEBI:15377"/>
        <dbReference type="ChEBI" id="CHEBI:15378"/>
        <dbReference type="ChEBI" id="CHEBI:17790"/>
        <dbReference type="ChEBI" id="CHEBI:29973"/>
        <dbReference type="ChEBI" id="CHEBI:82795"/>
        <dbReference type="EC" id="3.1.1.61"/>
    </reaction>
</comment>
<evidence type="ECO:0000256" key="3">
    <source>
        <dbReference type="ARBA" id="ARBA00022553"/>
    </source>
</evidence>
<evidence type="ECO:0000256" key="6">
    <source>
        <dbReference type="ARBA" id="ARBA00048267"/>
    </source>
</evidence>
<evidence type="ECO:0000256" key="1">
    <source>
        <dbReference type="ARBA" id="ARBA00022490"/>
    </source>
</evidence>
<gene>
    <name evidence="11" type="primary">cheB</name>
    <name evidence="11" type="ORF">RY831_06160</name>
</gene>
<organism evidence="11 12">
    <name type="scientific">Noviherbaspirillum album</name>
    <dbReference type="NCBI Taxonomy" id="3080276"/>
    <lineage>
        <taxon>Bacteria</taxon>
        <taxon>Pseudomonadati</taxon>
        <taxon>Pseudomonadota</taxon>
        <taxon>Betaproteobacteria</taxon>
        <taxon>Burkholderiales</taxon>
        <taxon>Oxalobacteraceae</taxon>
        <taxon>Noviherbaspirillum</taxon>
    </lineage>
</organism>
<evidence type="ECO:0000259" key="10">
    <source>
        <dbReference type="PROSITE" id="PS50122"/>
    </source>
</evidence>
<feature type="active site" evidence="7">
    <location>
        <position position="188"/>
    </location>
</feature>
<feature type="modified residue" description="4-aspartylphosphate" evidence="8">
    <location>
        <position position="53"/>
    </location>
</feature>
<feature type="active site" evidence="7">
    <location>
        <position position="281"/>
    </location>
</feature>
<dbReference type="SMART" id="SM00448">
    <property type="entry name" value="REC"/>
    <property type="match status" value="1"/>
</dbReference>
<dbReference type="PROSITE" id="PS50110">
    <property type="entry name" value="RESPONSE_REGULATORY"/>
    <property type="match status" value="1"/>
</dbReference>
<dbReference type="SUPFAM" id="SSF52738">
    <property type="entry name" value="Methylesterase CheB, C-terminal domain"/>
    <property type="match status" value="1"/>
</dbReference>
<dbReference type="GO" id="GO:0008168">
    <property type="term" value="F:methyltransferase activity"/>
    <property type="evidence" value="ECO:0007669"/>
    <property type="project" value="UniProtKB-KW"/>
</dbReference>
<feature type="domain" description="CheB-type methylesterase" evidence="10">
    <location>
        <begin position="152"/>
        <end position="339"/>
    </location>
</feature>
<dbReference type="CDD" id="cd17541">
    <property type="entry name" value="REC_CheB-like"/>
    <property type="match status" value="1"/>
</dbReference>
<accession>A0ABU6J605</accession>
<dbReference type="GO" id="GO:0032259">
    <property type="term" value="P:methylation"/>
    <property type="evidence" value="ECO:0007669"/>
    <property type="project" value="UniProtKB-KW"/>
</dbReference>
<dbReference type="PIRSF" id="PIRSF000876">
    <property type="entry name" value="RR_chemtxs_CheB"/>
    <property type="match status" value="1"/>
</dbReference>
<dbReference type="Proteomes" id="UP001352263">
    <property type="component" value="Unassembled WGS sequence"/>
</dbReference>
<evidence type="ECO:0000256" key="2">
    <source>
        <dbReference type="ARBA" id="ARBA00022500"/>
    </source>
</evidence>
<dbReference type="Gene3D" id="3.40.50.2300">
    <property type="match status" value="1"/>
</dbReference>
<dbReference type="Gene3D" id="3.40.50.180">
    <property type="entry name" value="Methylesterase CheB, C-terminal domain"/>
    <property type="match status" value="1"/>
</dbReference>
<dbReference type="InterPro" id="IPR035909">
    <property type="entry name" value="CheB_C"/>
</dbReference>
<keyword evidence="3 8" id="KW-0597">Phosphoprotein</keyword>
<evidence type="ECO:0000313" key="11">
    <source>
        <dbReference type="EMBL" id="MEC4718722.1"/>
    </source>
</evidence>
<evidence type="ECO:0000256" key="5">
    <source>
        <dbReference type="ARBA" id="ARBA00039140"/>
    </source>
</evidence>
<proteinExistence type="predicted"/>
<dbReference type="InterPro" id="IPR011006">
    <property type="entry name" value="CheY-like_superfamily"/>
</dbReference>
<keyword evidence="12" id="KW-1185">Reference proteome</keyword>
<dbReference type="RefSeq" id="WP_326505444.1">
    <property type="nucleotide sequence ID" value="NZ_JAWIIV010000003.1"/>
</dbReference>
<dbReference type="InterPro" id="IPR001789">
    <property type="entry name" value="Sig_transdc_resp-reg_receiver"/>
</dbReference>
<keyword evidence="11" id="KW-0489">Methyltransferase</keyword>
<dbReference type="Pfam" id="PF01339">
    <property type="entry name" value="CheB_methylest"/>
    <property type="match status" value="1"/>
</dbReference>
<keyword evidence="11" id="KW-0808">Transferase</keyword>
<dbReference type="CDD" id="cd16432">
    <property type="entry name" value="CheB_Rec"/>
    <property type="match status" value="1"/>
</dbReference>
<evidence type="ECO:0000256" key="7">
    <source>
        <dbReference type="PROSITE-ProRule" id="PRU00050"/>
    </source>
</evidence>
<dbReference type="InterPro" id="IPR008248">
    <property type="entry name" value="CheB-like"/>
</dbReference>
<dbReference type="Pfam" id="PF00072">
    <property type="entry name" value="Response_reg"/>
    <property type="match status" value="1"/>
</dbReference>
<feature type="active site" evidence="7">
    <location>
        <position position="161"/>
    </location>
</feature>
<reference evidence="11 12" key="1">
    <citation type="submission" date="2023-10" db="EMBL/GenBank/DDBJ databases">
        <title>Noviherbaspirillum sp. CPCC 100848 genome assembly.</title>
        <authorList>
            <person name="Li X.Y."/>
            <person name="Fang X.M."/>
        </authorList>
    </citation>
    <scope>NUCLEOTIDE SEQUENCE [LARGE SCALE GENOMIC DNA]</scope>
    <source>
        <strain evidence="11 12">CPCC 100848</strain>
    </source>
</reference>
<sequence>MKIAIVNDVVLIGEALRRMITQNAEHQVIWVARDGEQALQFCRQARPDLILMDLLMPGMDGVETTRRIMQETPCAILLVTASPEDTTGLVFRALGAGALDVTATPVITGKPGTDSALLAKIRTIGKLIAAETTSSARAVPMERTLPDAHIEPRTLVAIGSSTGGPVALAQILGRWNPPEDCSLVIVQHIDENFTDSFAKWLGEQVKRPITVIEPQMRLERGRIYMAKTNDHLVMDSSHKLNYSAHPRDYPYRPSVDVFFRCVARHWQGPAIGILLTGMGRDGAQGLLAMRRSGMLTITQDQASSAVYGMPRAAAEIGAAELVLPLEKIAGMLEQRAGRRGE</sequence>
<comment type="caution">
    <text evidence="11">The sequence shown here is derived from an EMBL/GenBank/DDBJ whole genome shotgun (WGS) entry which is preliminary data.</text>
</comment>
<dbReference type="SUPFAM" id="SSF52172">
    <property type="entry name" value="CheY-like"/>
    <property type="match status" value="1"/>
</dbReference>